<name>Q2GD57_EHRS3</name>
<evidence type="ECO:0000313" key="2">
    <source>
        <dbReference type="Proteomes" id="UP000001942"/>
    </source>
</evidence>
<gene>
    <name evidence="1" type="ordered locus">NSE_0713</name>
</gene>
<dbReference type="KEGG" id="nse:NSE_0713"/>
<evidence type="ECO:0000313" key="1">
    <source>
        <dbReference type="EMBL" id="ABD45700.1"/>
    </source>
</evidence>
<dbReference type="Proteomes" id="UP000001942">
    <property type="component" value="Chromosome"/>
</dbReference>
<protein>
    <submittedName>
        <fullName evidence="1">Uncharacterized protein</fullName>
    </submittedName>
</protein>
<accession>Q2GD57</accession>
<organism evidence="1 2">
    <name type="scientific">Ehrlichia sennetsu (strain ATCC VR-367 / Miyayama)</name>
    <name type="common">Neorickettsia sennetsu</name>
    <dbReference type="NCBI Taxonomy" id="222891"/>
    <lineage>
        <taxon>Bacteria</taxon>
        <taxon>Pseudomonadati</taxon>
        <taxon>Pseudomonadota</taxon>
        <taxon>Alphaproteobacteria</taxon>
        <taxon>Rickettsiales</taxon>
        <taxon>Anaplasmataceae</taxon>
        <taxon>Ehrlichia</taxon>
    </lineage>
</organism>
<dbReference type="AlphaFoldDB" id="Q2GD57"/>
<proteinExistence type="predicted"/>
<sequence>MFYSEIIQKVREKVITSNVFFMFSVGAKKVIYFW</sequence>
<dbReference type="HOGENOM" id="CLU_3374805_0_0_5"/>
<dbReference type="EMBL" id="CP000237">
    <property type="protein sequence ID" value="ABD45700.1"/>
    <property type="molecule type" value="Genomic_DNA"/>
</dbReference>
<reference evidence="1 2" key="1">
    <citation type="journal article" date="2006" name="PLoS Genet.">
        <title>Comparative genomics of emerging human ehrlichiosis agents.</title>
        <authorList>
            <person name="Dunning Hotopp J.C."/>
            <person name="Lin M."/>
            <person name="Madupu R."/>
            <person name="Crabtree J."/>
            <person name="Angiuoli S.V."/>
            <person name="Eisen J.A."/>
            <person name="Seshadri R."/>
            <person name="Ren Q."/>
            <person name="Wu M."/>
            <person name="Utterback T.R."/>
            <person name="Smith S."/>
            <person name="Lewis M."/>
            <person name="Khouri H."/>
            <person name="Zhang C."/>
            <person name="Niu H."/>
            <person name="Lin Q."/>
            <person name="Ohashi N."/>
            <person name="Zhi N."/>
            <person name="Nelson W."/>
            <person name="Brinkac L.M."/>
            <person name="Dodson R.J."/>
            <person name="Rosovitz M.J."/>
            <person name="Sundaram J."/>
            <person name="Daugherty S.C."/>
            <person name="Davidsen T."/>
            <person name="Durkin A.S."/>
            <person name="Gwinn M."/>
            <person name="Haft D.H."/>
            <person name="Selengut J.D."/>
            <person name="Sullivan S.A."/>
            <person name="Zafar N."/>
            <person name="Zhou L."/>
            <person name="Benahmed F."/>
            <person name="Forberger H."/>
            <person name="Halpin R."/>
            <person name="Mulligan S."/>
            <person name="Robinson J."/>
            <person name="White O."/>
            <person name="Rikihisa Y."/>
            <person name="Tettelin H."/>
        </authorList>
    </citation>
    <scope>NUCLEOTIDE SEQUENCE [LARGE SCALE GENOMIC DNA]</scope>
    <source>
        <strain evidence="2">ATCC VR-367 / Miyayama</strain>
    </source>
</reference>
<keyword evidence="2" id="KW-1185">Reference proteome</keyword>